<protein>
    <recommendedName>
        <fullName evidence="4">Glycosyltransferase 2-like domain-containing protein</fullName>
    </recommendedName>
</protein>
<dbReference type="SUPFAM" id="SSF53448">
    <property type="entry name" value="Nucleotide-diphospho-sugar transferases"/>
    <property type="match status" value="1"/>
</dbReference>
<evidence type="ECO:0000256" key="2">
    <source>
        <dbReference type="ARBA" id="ARBA00022676"/>
    </source>
</evidence>
<dbReference type="AlphaFoldDB" id="A0A2C7AC55"/>
<dbReference type="EMBL" id="PDNU01000012">
    <property type="protein sequence ID" value="PHK95243.1"/>
    <property type="molecule type" value="Genomic_DNA"/>
</dbReference>
<dbReference type="PANTHER" id="PTHR43685:SF5">
    <property type="entry name" value="GLYCOSYLTRANSFERASE EPSE-RELATED"/>
    <property type="match status" value="1"/>
</dbReference>
<comment type="similarity">
    <text evidence="1">Belongs to the glycosyltransferase 2 family.</text>
</comment>
<dbReference type="CDD" id="cd04196">
    <property type="entry name" value="GT_2_like_d"/>
    <property type="match status" value="1"/>
</dbReference>
<evidence type="ECO:0000313" key="6">
    <source>
        <dbReference type="Proteomes" id="UP000223527"/>
    </source>
</evidence>
<evidence type="ECO:0000259" key="4">
    <source>
        <dbReference type="Pfam" id="PF00535"/>
    </source>
</evidence>
<name>A0A2C7AC55_9PROT</name>
<dbReference type="InterPro" id="IPR050834">
    <property type="entry name" value="Glycosyltransf_2"/>
</dbReference>
<dbReference type="Pfam" id="PF00535">
    <property type="entry name" value="Glycos_transf_2"/>
    <property type="match status" value="1"/>
</dbReference>
<organism evidence="5 6">
    <name type="scientific">Teichococcus rhizosphaerae</name>
    <dbReference type="NCBI Taxonomy" id="1335062"/>
    <lineage>
        <taxon>Bacteria</taxon>
        <taxon>Pseudomonadati</taxon>
        <taxon>Pseudomonadota</taxon>
        <taxon>Alphaproteobacteria</taxon>
        <taxon>Acetobacterales</taxon>
        <taxon>Roseomonadaceae</taxon>
        <taxon>Roseomonas</taxon>
    </lineage>
</organism>
<dbReference type="Gene3D" id="3.90.550.10">
    <property type="entry name" value="Spore Coat Polysaccharide Biosynthesis Protein SpsA, Chain A"/>
    <property type="match status" value="1"/>
</dbReference>
<evidence type="ECO:0000256" key="1">
    <source>
        <dbReference type="ARBA" id="ARBA00006739"/>
    </source>
</evidence>
<dbReference type="PANTHER" id="PTHR43685">
    <property type="entry name" value="GLYCOSYLTRANSFERASE"/>
    <property type="match status" value="1"/>
</dbReference>
<evidence type="ECO:0000256" key="3">
    <source>
        <dbReference type="ARBA" id="ARBA00022679"/>
    </source>
</evidence>
<keyword evidence="6" id="KW-1185">Reference proteome</keyword>
<dbReference type="GO" id="GO:0016757">
    <property type="term" value="F:glycosyltransferase activity"/>
    <property type="evidence" value="ECO:0007669"/>
    <property type="project" value="UniProtKB-KW"/>
</dbReference>
<proteinExistence type="inferred from homology"/>
<sequence>MRLMPPLHVLLATYNGARFLPEQLESLTAQQGAEWNLLWRDDGSADGTTVLLEDFGHRTGRAFRAETPPGRAGVLGSFMHLLAAAPAGGHYAFCDQDDVWMPDKLARAQAALSAMPAERPALYCGRQRLVDATLRPTGLSPLPRRPLGFRNALVQNVVTGCTLVLNEAARRLVLAAPPPPPGTLHDWWCYLLVSGAGGALRFDPEPGILYRQHGSNQVGTQASLLRRGAAALTRGPERFLAVFRGHLESLAHAGPLLSPEARETLSLLTPFFTLSRLERLRRLRKAGLYRQGVAEDAVLRFWLLAAPARPSAVMRGGGAG</sequence>
<keyword evidence="2" id="KW-0328">Glycosyltransferase</keyword>
<dbReference type="OrthoDB" id="6383742at2"/>
<keyword evidence="3" id="KW-0808">Transferase</keyword>
<dbReference type="InterPro" id="IPR029044">
    <property type="entry name" value="Nucleotide-diphossugar_trans"/>
</dbReference>
<evidence type="ECO:0000313" key="5">
    <source>
        <dbReference type="EMBL" id="PHK95243.1"/>
    </source>
</evidence>
<comment type="caution">
    <text evidence="5">The sequence shown here is derived from an EMBL/GenBank/DDBJ whole genome shotgun (WGS) entry which is preliminary data.</text>
</comment>
<feature type="domain" description="Glycosyltransferase 2-like" evidence="4">
    <location>
        <begin position="9"/>
        <end position="114"/>
    </location>
</feature>
<gene>
    <name evidence="5" type="ORF">CR162_08700</name>
</gene>
<accession>A0A2C7AC55</accession>
<dbReference type="InterPro" id="IPR001173">
    <property type="entry name" value="Glyco_trans_2-like"/>
</dbReference>
<dbReference type="Proteomes" id="UP000223527">
    <property type="component" value="Unassembled WGS sequence"/>
</dbReference>
<reference evidence="5 6" key="1">
    <citation type="submission" date="2017-10" db="EMBL/GenBank/DDBJ databases">
        <authorList>
            <person name="Banno H."/>
            <person name="Chua N.-H."/>
        </authorList>
    </citation>
    <scope>NUCLEOTIDE SEQUENCE [LARGE SCALE GENOMIC DNA]</scope>
    <source>
        <strain evidence="5 6">YW11</strain>
    </source>
</reference>